<evidence type="ECO:0008006" key="4">
    <source>
        <dbReference type="Google" id="ProtNLM"/>
    </source>
</evidence>
<name>A0A926NSK8_9SPHI</name>
<accession>A0A926NSK8</accession>
<evidence type="ECO:0000313" key="3">
    <source>
        <dbReference type="Proteomes" id="UP000619078"/>
    </source>
</evidence>
<protein>
    <recommendedName>
        <fullName evidence="4">SPW repeat-containing protein</fullName>
    </recommendedName>
</protein>
<feature type="transmembrane region" description="Helical" evidence="1">
    <location>
        <begin position="35"/>
        <end position="55"/>
    </location>
</feature>
<feature type="transmembrane region" description="Helical" evidence="1">
    <location>
        <begin position="93"/>
        <end position="111"/>
    </location>
</feature>
<keyword evidence="3" id="KW-1185">Reference proteome</keyword>
<evidence type="ECO:0000313" key="2">
    <source>
        <dbReference type="EMBL" id="MBD1393847.1"/>
    </source>
</evidence>
<dbReference type="EMBL" id="JACWMX010000004">
    <property type="protein sequence ID" value="MBD1393847.1"/>
    <property type="molecule type" value="Genomic_DNA"/>
</dbReference>
<organism evidence="2 3">
    <name type="scientific">Mucilaginibacter glaciei</name>
    <dbReference type="NCBI Taxonomy" id="2772109"/>
    <lineage>
        <taxon>Bacteria</taxon>
        <taxon>Pseudomonadati</taxon>
        <taxon>Bacteroidota</taxon>
        <taxon>Sphingobacteriia</taxon>
        <taxon>Sphingobacteriales</taxon>
        <taxon>Sphingobacteriaceae</taxon>
        <taxon>Mucilaginibacter</taxon>
    </lineage>
</organism>
<keyword evidence="1" id="KW-1133">Transmembrane helix</keyword>
<keyword evidence="1" id="KW-0472">Membrane</keyword>
<reference evidence="2" key="1">
    <citation type="submission" date="2020-09" db="EMBL/GenBank/DDBJ databases">
        <title>Novel species of Mucilaginibacter isolated from a glacier on the Tibetan Plateau.</title>
        <authorList>
            <person name="Liu Q."/>
            <person name="Xin Y.-H."/>
        </authorList>
    </citation>
    <scope>NUCLEOTIDE SEQUENCE</scope>
    <source>
        <strain evidence="2">ZB1P21</strain>
    </source>
</reference>
<feature type="transmembrane region" description="Helical" evidence="1">
    <location>
        <begin position="12"/>
        <end position="29"/>
    </location>
</feature>
<dbReference type="RefSeq" id="WP_191163579.1">
    <property type="nucleotide sequence ID" value="NZ_JACWMX010000004.1"/>
</dbReference>
<gene>
    <name evidence="2" type="ORF">IDJ76_12130</name>
</gene>
<sequence>MKIITPAMHGILDYLLVVFLWASPTLFVIPNEIAGYVYALGFIHLLLTATTDYTSGIFKFISFKIHGYIELAVGAGLVILAFTYFAYDERDKPFILGLGVAILIIFIFSDYNEIATSRLTAARMKGSKTTV</sequence>
<feature type="transmembrane region" description="Helical" evidence="1">
    <location>
        <begin position="67"/>
        <end position="87"/>
    </location>
</feature>
<evidence type="ECO:0000256" key="1">
    <source>
        <dbReference type="SAM" id="Phobius"/>
    </source>
</evidence>
<dbReference type="Proteomes" id="UP000619078">
    <property type="component" value="Unassembled WGS sequence"/>
</dbReference>
<keyword evidence="1" id="KW-0812">Transmembrane</keyword>
<proteinExistence type="predicted"/>
<dbReference type="AlphaFoldDB" id="A0A926NSK8"/>
<comment type="caution">
    <text evidence="2">The sequence shown here is derived from an EMBL/GenBank/DDBJ whole genome shotgun (WGS) entry which is preliminary data.</text>
</comment>